<reference evidence="1" key="1">
    <citation type="submission" date="2023-04" db="EMBL/GenBank/DDBJ databases">
        <title>Ambrosiozyma monospora NBRC 10751.</title>
        <authorList>
            <person name="Ichikawa N."/>
            <person name="Sato H."/>
            <person name="Tonouchi N."/>
        </authorList>
    </citation>
    <scope>NUCLEOTIDE SEQUENCE</scope>
    <source>
        <strain evidence="1">NBRC 10751</strain>
    </source>
</reference>
<proteinExistence type="predicted"/>
<gene>
    <name evidence="1" type="ORF">Amon02_000550800</name>
</gene>
<comment type="caution">
    <text evidence="1">The sequence shown here is derived from an EMBL/GenBank/DDBJ whole genome shotgun (WGS) entry which is preliminary data.</text>
</comment>
<accession>A0ACB5T6M1</accession>
<dbReference type="Proteomes" id="UP001165064">
    <property type="component" value="Unassembled WGS sequence"/>
</dbReference>
<name>A0ACB5T6M1_AMBMO</name>
<evidence type="ECO:0000313" key="2">
    <source>
        <dbReference type="Proteomes" id="UP001165064"/>
    </source>
</evidence>
<keyword evidence="2" id="KW-1185">Reference proteome</keyword>
<sequence length="169" mass="20543">MFISWNIISMYLLMNILVSIIVEAFTVTYHENNHELSDLYRVIEDFKDCWKKYDTQGTAYIPYSMADALVNDFTECRMFTCHEETFNSWVKDDFKVELKEKCVLHGRLHFYSTLTLLCYYNYYSDEKHYLRKFDEYIWRTYINRKLTQKDLKERKRWSPPPIPAVCSTI</sequence>
<organism evidence="1 2">
    <name type="scientific">Ambrosiozyma monospora</name>
    <name type="common">Yeast</name>
    <name type="synonym">Endomycopsis monosporus</name>
    <dbReference type="NCBI Taxonomy" id="43982"/>
    <lineage>
        <taxon>Eukaryota</taxon>
        <taxon>Fungi</taxon>
        <taxon>Dikarya</taxon>
        <taxon>Ascomycota</taxon>
        <taxon>Saccharomycotina</taxon>
        <taxon>Pichiomycetes</taxon>
        <taxon>Pichiales</taxon>
        <taxon>Pichiaceae</taxon>
        <taxon>Ambrosiozyma</taxon>
    </lineage>
</organism>
<dbReference type="EMBL" id="BSXS01004070">
    <property type="protein sequence ID" value="GME82418.1"/>
    <property type="molecule type" value="Genomic_DNA"/>
</dbReference>
<protein>
    <submittedName>
        <fullName evidence="1">Unnamed protein product</fullName>
    </submittedName>
</protein>
<evidence type="ECO:0000313" key="1">
    <source>
        <dbReference type="EMBL" id="GME82418.1"/>
    </source>
</evidence>